<gene>
    <name evidence="2" type="ORF">TM35_000023610</name>
</gene>
<dbReference type="Proteomes" id="UP000192257">
    <property type="component" value="Unassembled WGS sequence"/>
</dbReference>
<organism evidence="2 3">
    <name type="scientific">Trypanosoma theileri</name>
    <dbReference type="NCBI Taxonomy" id="67003"/>
    <lineage>
        <taxon>Eukaryota</taxon>
        <taxon>Discoba</taxon>
        <taxon>Euglenozoa</taxon>
        <taxon>Kinetoplastea</taxon>
        <taxon>Metakinetoplastina</taxon>
        <taxon>Trypanosomatida</taxon>
        <taxon>Trypanosomatidae</taxon>
        <taxon>Trypanosoma</taxon>
    </lineage>
</organism>
<protein>
    <submittedName>
        <fullName evidence="2">Uncharacterized protein</fullName>
    </submittedName>
</protein>
<feature type="region of interest" description="Disordered" evidence="1">
    <location>
        <begin position="219"/>
        <end position="309"/>
    </location>
</feature>
<dbReference type="OrthoDB" id="272582at2759"/>
<feature type="compositionally biased region" description="Basic and acidic residues" evidence="1">
    <location>
        <begin position="222"/>
        <end position="231"/>
    </location>
</feature>
<keyword evidence="3" id="KW-1185">Reference proteome</keyword>
<feature type="compositionally biased region" description="Basic and acidic residues" evidence="1">
    <location>
        <begin position="293"/>
        <end position="304"/>
    </location>
</feature>
<reference evidence="2 3" key="1">
    <citation type="submission" date="2017-03" db="EMBL/GenBank/DDBJ databases">
        <title>An alternative strategy for trypanosome survival in the mammalian bloodstream revealed through genome and transcriptome analysis of the ubiquitous bovine parasite Trypanosoma (Megatrypanum) theileri.</title>
        <authorList>
            <person name="Kelly S."/>
            <person name="Ivens A."/>
            <person name="Mott A."/>
            <person name="O'Neill E."/>
            <person name="Emms D."/>
            <person name="Macleod O."/>
            <person name="Voorheis P."/>
            <person name="Matthews J."/>
            <person name="Matthews K."/>
            <person name="Carrington M."/>
        </authorList>
    </citation>
    <scope>NUCLEOTIDE SEQUENCE [LARGE SCALE GENOMIC DNA]</scope>
    <source>
        <strain evidence="2">Edinburgh</strain>
    </source>
</reference>
<evidence type="ECO:0000313" key="3">
    <source>
        <dbReference type="Proteomes" id="UP000192257"/>
    </source>
</evidence>
<accession>A0A1X0P867</accession>
<dbReference type="GeneID" id="39981459"/>
<dbReference type="VEuPathDB" id="TriTrypDB:TM35_000023610"/>
<proteinExistence type="predicted"/>
<evidence type="ECO:0000256" key="1">
    <source>
        <dbReference type="SAM" id="MobiDB-lite"/>
    </source>
</evidence>
<feature type="compositionally biased region" description="Acidic residues" evidence="1">
    <location>
        <begin position="232"/>
        <end position="254"/>
    </location>
</feature>
<feature type="region of interest" description="Disordered" evidence="1">
    <location>
        <begin position="710"/>
        <end position="810"/>
    </location>
</feature>
<feature type="compositionally biased region" description="Basic and acidic residues" evidence="1">
    <location>
        <begin position="744"/>
        <end position="762"/>
    </location>
</feature>
<dbReference type="AlphaFoldDB" id="A0A1X0P867"/>
<dbReference type="EMBL" id="NBCO01000002">
    <property type="protein sequence ID" value="ORC93035.1"/>
    <property type="molecule type" value="Genomic_DNA"/>
</dbReference>
<sequence>MGVPDFLKFAARVSPEALCRLPKAGNATPMGFDFILVDATNAFQTIGFQALSEFLLLPKLNVRRAVIFAMDAQRHRAGTARSHRTHATVLDADVSVQQLSQKLQEHYKQRGGEMMPQVLVSGRQIAGEADYKILDIQRNLVTQALAAGEKAPTFCFVSEDSDVLCGALCGPAPYSISIATKLHDTMFEMCILRLSHVLAYVAMCVDAIGGEGEVEQPAVVEKPAKKEKMEENNDNEEEKEAEEEEKNDKVEEEEVFRRKKQDGPMVATGTRVVLSDSDSDNDNDDNNNVVADKNNKSKESEEQKLSLTSNEPIITDQQIAAAEILQNSCVDLVFLFVVVMGNGSNVPPVIRGATKVDIQSCWKAYCRMKYETADPGREKEMGRNLLCLHDAVGRTEQQADRIASMTIDCSFLRSILEAAHYADAQSRPPVEEEKERALLFLSQAIYTTLRYIVACNVDPNAARHNTFLDARPLMETEVAVPSLAAFLWVLGQTRKKTLHFPLVGLATEEVLSSAARGTAAVESAVAVAAARARGNGNEQNIVLQWDVANTLMTPDVGLPRTVRLHKLLPNALNGIGKSFMDRLYSFLEKESGIHTEALTRKTKKSLLSSLVLVWQKTFAPYMSTLDRIARRVHVISPFTGSIVSGNATVTTKRKEVPTVNSSDVKMSYSFELRRMAPVLSGGGGEEKSLTAPTASAALLNALRVSYDYATAPQPPPGTVCVDDNTNSGRLFSKAGKGKKHMRGKDKTEGENVDHEKDADSAQKKKLKTGVSGNTTTPGSESGEVKSEKYRRPGKKEREKMKKKFTNSKSK</sequence>
<feature type="compositionally biased region" description="Polar residues" evidence="1">
    <location>
        <begin position="770"/>
        <end position="779"/>
    </location>
</feature>
<comment type="caution">
    <text evidence="2">The sequence shown here is derived from an EMBL/GenBank/DDBJ whole genome shotgun (WGS) entry which is preliminary data.</text>
</comment>
<name>A0A1X0P867_9TRYP</name>
<feature type="compositionally biased region" description="Basic and acidic residues" evidence="1">
    <location>
        <begin position="782"/>
        <end position="799"/>
    </location>
</feature>
<dbReference type="RefSeq" id="XP_028887101.1">
    <property type="nucleotide sequence ID" value="XM_029021679.1"/>
</dbReference>
<evidence type="ECO:0000313" key="2">
    <source>
        <dbReference type="EMBL" id="ORC93035.1"/>
    </source>
</evidence>
<feature type="compositionally biased region" description="Basic residues" evidence="1">
    <location>
        <begin position="800"/>
        <end position="810"/>
    </location>
</feature>